<evidence type="ECO:0000313" key="1">
    <source>
        <dbReference type="EMBL" id="ROR55121.1"/>
    </source>
</evidence>
<organism evidence="1 2">
    <name type="scientific">Luteococcus japonicus</name>
    <dbReference type="NCBI Taxonomy" id="33984"/>
    <lineage>
        <taxon>Bacteria</taxon>
        <taxon>Bacillati</taxon>
        <taxon>Actinomycetota</taxon>
        <taxon>Actinomycetes</taxon>
        <taxon>Propionibacteriales</taxon>
        <taxon>Propionibacteriaceae</taxon>
        <taxon>Luteococcus</taxon>
    </lineage>
</organism>
<dbReference type="Proteomes" id="UP000275749">
    <property type="component" value="Unassembled WGS sequence"/>
</dbReference>
<dbReference type="EMBL" id="RKHG01000001">
    <property type="protein sequence ID" value="ROR55121.1"/>
    <property type="molecule type" value="Genomic_DNA"/>
</dbReference>
<gene>
    <name evidence="1" type="ORF">EDD41_2375</name>
</gene>
<dbReference type="RefSeq" id="WP_170165356.1">
    <property type="nucleotide sequence ID" value="NZ_RKHG01000001.1"/>
</dbReference>
<evidence type="ECO:0008006" key="3">
    <source>
        <dbReference type="Google" id="ProtNLM"/>
    </source>
</evidence>
<accession>A0A3N1ZW83</accession>
<reference evidence="1 2" key="1">
    <citation type="submission" date="2018-11" db="EMBL/GenBank/DDBJ databases">
        <title>Sequencing the genomes of 1000 actinobacteria strains.</title>
        <authorList>
            <person name="Klenk H.-P."/>
        </authorList>
    </citation>
    <scope>NUCLEOTIDE SEQUENCE [LARGE SCALE GENOMIC DNA]</scope>
    <source>
        <strain evidence="1 2">DSM 10546</strain>
    </source>
</reference>
<name>A0A3N1ZW83_9ACTN</name>
<comment type="caution">
    <text evidence="1">The sequence shown here is derived from an EMBL/GenBank/DDBJ whole genome shotgun (WGS) entry which is preliminary data.</text>
</comment>
<proteinExistence type="predicted"/>
<sequence length="506" mass="56314">MTTRPAQQVLPARAVPLPGEAFGSWATRQQDLAGFPLAAWLPSSPTTPITPAQLEALSRLSGTGPEALRAMTWSDYPAVGVGTRRRQRWLVNTPWTCPVCQPRRRTWQKAWETGLCPCCLDCEVLLTHPGQPAGDPVEAPPELLNLSYSLLRRLERSRSSSSVMYRFRRMHRMCCLVAATIDARWPPRPATGLLDDYTACRTWADRPPADPAAVAEVLIATLSDRSPSYERWLQIDGTRRLATHTTTPPSRGQRPIRRRQYRTAWEAGASPEAHYPGSGIYTPPVSPRTSQQERLFWHLSRDVQATVTAGQIPGLLRLAGDGFMPPPDQWPLRHDLALAVDMLLHTEDTGRPGLLCDAHCHFGEPDTAPSLLLRDLARRQITPATDAAIRDALPLLASNPDLAHRRHLLRANKALPVQRHHFLPTRTDPALSHGWFWCYLTGDDLRSAPPWAKPAGWFPTRAIWDFHYSLDATTLLDMADAAKDLLNPHLEITRAAAHVTADGLLA</sequence>
<evidence type="ECO:0000313" key="2">
    <source>
        <dbReference type="Proteomes" id="UP000275749"/>
    </source>
</evidence>
<dbReference type="AlphaFoldDB" id="A0A3N1ZW83"/>
<protein>
    <recommendedName>
        <fullName evidence="3">TniQ protein</fullName>
    </recommendedName>
</protein>